<dbReference type="OrthoDB" id="238681at2759"/>
<name>A0A8T1RYR8_CHESE</name>
<dbReference type="GO" id="GO:0034039">
    <property type="term" value="F:8-oxo-7,8-dihydroguanine DNA N-glycosylase activity"/>
    <property type="evidence" value="ECO:0007669"/>
    <property type="project" value="TreeGrafter"/>
</dbReference>
<dbReference type="EMBL" id="JAHGAV010001626">
    <property type="protein sequence ID" value="KAG6921919.1"/>
    <property type="molecule type" value="Genomic_DNA"/>
</dbReference>
<gene>
    <name evidence="8" type="primary">OGG1</name>
    <name evidence="8" type="ORF">G0U57_004704</name>
</gene>
<dbReference type="Proteomes" id="UP000765507">
    <property type="component" value="Unassembled WGS sequence"/>
</dbReference>
<feature type="region of interest" description="Disordered" evidence="6">
    <location>
        <begin position="30"/>
        <end position="73"/>
    </location>
</feature>
<keyword evidence="5" id="KW-0326">Glycosidase</keyword>
<dbReference type="GO" id="GO:0006285">
    <property type="term" value="P:base-excision repair, AP site formation"/>
    <property type="evidence" value="ECO:0007669"/>
    <property type="project" value="TreeGrafter"/>
</dbReference>
<dbReference type="AlphaFoldDB" id="A0A8T1RYR8"/>
<dbReference type="InterPro" id="IPR012904">
    <property type="entry name" value="OGG_N"/>
</dbReference>
<dbReference type="SUPFAM" id="SSF55945">
    <property type="entry name" value="TATA-box binding protein-like"/>
    <property type="match status" value="1"/>
</dbReference>
<keyword evidence="2" id="KW-0378">Hydrolase</keyword>
<accession>A0A8T1RYR8</accession>
<evidence type="ECO:0000256" key="3">
    <source>
        <dbReference type="ARBA" id="ARBA00023204"/>
    </source>
</evidence>
<dbReference type="GO" id="GO:0016829">
    <property type="term" value="F:lyase activity"/>
    <property type="evidence" value="ECO:0007669"/>
    <property type="project" value="UniProtKB-KW"/>
</dbReference>
<dbReference type="GO" id="GO:0003684">
    <property type="term" value="F:damaged DNA binding"/>
    <property type="evidence" value="ECO:0007669"/>
    <property type="project" value="InterPro"/>
</dbReference>
<sequence length="174" mass="18377">RESSAGHWTGVLAGRVWTLRQTEEQLWYTVHEEEEEEEGSRTEATGQELQPRGRDAAGSLHPEAPAREASGGADSWEARQILRDYFRLDVGLAGLYQAWAAVDPHFQKVAANFPGTWCRAAGAEGCAGERSPGSRTGTGAMSPGGFGLPAVCTPGCRGLALGTDPGVHTAATVS</sequence>
<comment type="caution">
    <text evidence="8">The sequence shown here is derived from an EMBL/GenBank/DDBJ whole genome shotgun (WGS) entry which is preliminary data.</text>
</comment>
<dbReference type="GO" id="GO:0005634">
    <property type="term" value="C:nucleus"/>
    <property type="evidence" value="ECO:0007669"/>
    <property type="project" value="TreeGrafter"/>
</dbReference>
<dbReference type="PANTHER" id="PTHR10242">
    <property type="entry name" value="8-OXOGUANINE DNA GLYCOSYLASE"/>
    <property type="match status" value="1"/>
</dbReference>
<evidence type="ECO:0000256" key="4">
    <source>
        <dbReference type="ARBA" id="ARBA00023239"/>
    </source>
</evidence>
<organism evidence="8 9">
    <name type="scientific">Chelydra serpentina</name>
    <name type="common">Snapping turtle</name>
    <name type="synonym">Testudo serpentina</name>
    <dbReference type="NCBI Taxonomy" id="8475"/>
    <lineage>
        <taxon>Eukaryota</taxon>
        <taxon>Metazoa</taxon>
        <taxon>Chordata</taxon>
        <taxon>Craniata</taxon>
        <taxon>Vertebrata</taxon>
        <taxon>Euteleostomi</taxon>
        <taxon>Archelosauria</taxon>
        <taxon>Testudinata</taxon>
        <taxon>Testudines</taxon>
        <taxon>Cryptodira</taxon>
        <taxon>Durocryptodira</taxon>
        <taxon>Americhelydia</taxon>
        <taxon>Chelydroidea</taxon>
        <taxon>Chelydridae</taxon>
        <taxon>Chelydra</taxon>
    </lineage>
</organism>
<keyword evidence="4" id="KW-0456">Lyase</keyword>
<dbReference type="PANTHER" id="PTHR10242:SF2">
    <property type="entry name" value="N-GLYCOSYLASE_DNA LYASE"/>
    <property type="match status" value="1"/>
</dbReference>
<keyword evidence="9" id="KW-1185">Reference proteome</keyword>
<dbReference type="InterPro" id="IPR052054">
    <property type="entry name" value="Oxidative_DNA_repair_enzyme"/>
</dbReference>
<protein>
    <submittedName>
        <fullName evidence="8">8-oxoguanine DNA glycosylase</fullName>
    </submittedName>
</protein>
<dbReference type="Gene3D" id="3.30.310.40">
    <property type="match status" value="1"/>
</dbReference>
<evidence type="ECO:0000259" key="7">
    <source>
        <dbReference type="Pfam" id="PF07934"/>
    </source>
</evidence>
<evidence type="ECO:0000313" key="9">
    <source>
        <dbReference type="Proteomes" id="UP000765507"/>
    </source>
</evidence>
<feature type="domain" description="8-oxoguanine DNA glycosylase N-terminal" evidence="7">
    <location>
        <begin position="3"/>
        <end position="115"/>
    </location>
</feature>
<evidence type="ECO:0000256" key="1">
    <source>
        <dbReference type="ARBA" id="ARBA00022763"/>
    </source>
</evidence>
<proteinExistence type="predicted"/>
<dbReference type="Pfam" id="PF07934">
    <property type="entry name" value="OGG_N"/>
    <property type="match status" value="1"/>
</dbReference>
<feature type="non-terminal residue" evidence="8">
    <location>
        <position position="1"/>
    </location>
</feature>
<evidence type="ECO:0000256" key="5">
    <source>
        <dbReference type="ARBA" id="ARBA00023295"/>
    </source>
</evidence>
<evidence type="ECO:0000256" key="2">
    <source>
        <dbReference type="ARBA" id="ARBA00022801"/>
    </source>
</evidence>
<evidence type="ECO:0000313" key="8">
    <source>
        <dbReference type="EMBL" id="KAG6921919.1"/>
    </source>
</evidence>
<evidence type="ECO:0000256" key="6">
    <source>
        <dbReference type="SAM" id="MobiDB-lite"/>
    </source>
</evidence>
<dbReference type="GO" id="GO:0006289">
    <property type="term" value="P:nucleotide-excision repair"/>
    <property type="evidence" value="ECO:0007669"/>
    <property type="project" value="InterPro"/>
</dbReference>
<keyword evidence="3" id="KW-0234">DNA repair</keyword>
<reference evidence="8 9" key="1">
    <citation type="journal article" date="2020" name="G3 (Bethesda)">
        <title>Draft Genome of the Common Snapping Turtle, Chelydra serpentina, a Model for Phenotypic Plasticity in Reptiles.</title>
        <authorList>
            <person name="Das D."/>
            <person name="Singh S.K."/>
            <person name="Bierstedt J."/>
            <person name="Erickson A."/>
            <person name="Galli G.L.J."/>
            <person name="Crossley D.A. 2nd"/>
            <person name="Rhen T."/>
        </authorList>
    </citation>
    <scope>NUCLEOTIDE SEQUENCE [LARGE SCALE GENOMIC DNA]</scope>
    <source>
        <strain evidence="8">KW</strain>
    </source>
</reference>
<keyword evidence="1" id="KW-0227">DNA damage</keyword>